<evidence type="ECO:0000313" key="1">
    <source>
        <dbReference type="EMBL" id="MBM7646538.1"/>
    </source>
</evidence>
<organism evidence="1 2">
    <name type="scientific">Scopulibacillus daqui</name>
    <dbReference type="NCBI Taxonomy" id="1469162"/>
    <lineage>
        <taxon>Bacteria</taxon>
        <taxon>Bacillati</taxon>
        <taxon>Bacillota</taxon>
        <taxon>Bacilli</taxon>
        <taxon>Bacillales</taxon>
        <taxon>Sporolactobacillaceae</taxon>
        <taxon>Scopulibacillus</taxon>
    </lineage>
</organism>
<dbReference type="Proteomes" id="UP000808914">
    <property type="component" value="Unassembled WGS sequence"/>
</dbReference>
<dbReference type="EMBL" id="JAFBER010000022">
    <property type="protein sequence ID" value="MBM7646538.1"/>
    <property type="molecule type" value="Genomic_DNA"/>
</dbReference>
<dbReference type="RefSeq" id="WP_205004417.1">
    <property type="nucleotide sequence ID" value="NZ_JAFBER010000022.1"/>
</dbReference>
<keyword evidence="2" id="KW-1185">Reference proteome</keyword>
<gene>
    <name evidence="1" type="ORF">JOD45_002768</name>
</gene>
<protein>
    <submittedName>
        <fullName evidence="1">Uncharacterized protein</fullName>
    </submittedName>
</protein>
<name>A0ABS2Q2U4_9BACL</name>
<proteinExistence type="predicted"/>
<accession>A0ABS2Q2U4</accession>
<reference evidence="1 2" key="1">
    <citation type="submission" date="2021-01" db="EMBL/GenBank/DDBJ databases">
        <title>Genomic Encyclopedia of Type Strains, Phase IV (KMG-IV): sequencing the most valuable type-strain genomes for metagenomic binning, comparative biology and taxonomic classification.</title>
        <authorList>
            <person name="Goeker M."/>
        </authorList>
    </citation>
    <scope>NUCLEOTIDE SEQUENCE [LARGE SCALE GENOMIC DNA]</scope>
    <source>
        <strain evidence="1 2">DSM 28236</strain>
    </source>
</reference>
<sequence length="81" mass="8828">MNIGIRYNGAILNLGADNAGIFNGENEGFGWSGHLKKNRSFGVVGHDIHGPHNVNLVFDEDMVDAVVYREDIQFGVIGRGD</sequence>
<evidence type="ECO:0000313" key="2">
    <source>
        <dbReference type="Proteomes" id="UP000808914"/>
    </source>
</evidence>
<comment type="caution">
    <text evidence="1">The sequence shown here is derived from an EMBL/GenBank/DDBJ whole genome shotgun (WGS) entry which is preliminary data.</text>
</comment>